<dbReference type="OrthoDB" id="69177at2759"/>
<dbReference type="GeneID" id="34580729"/>
<sequence length="256" mass="29098">MASIPENFLRSPSPNATLHKINFEHTKPAILAYKNNFAAIIDNFMTESECKDLLHLAEQSTRTNLPDSTLSPPKWERAMVNAGNGKEVMSVDSRKSGRIIFDSPEIAQRLLHRLMPFVRECEIDQIKDKPSVTGLGPAKRREVYNISRLNERLRFLRYEGGDYFRPHVDGRYVTPDEKEKSLYTIHLYLNGEGEQDMEELQPYIDEAEKKYYLFEEDGEIDLKEVGAEQVEVGDGDGGFLPAKQSLEKSETLLGGG</sequence>
<accession>A0A1F5L6R4</accession>
<dbReference type="InterPro" id="IPR045054">
    <property type="entry name" value="P4HA-like"/>
</dbReference>
<keyword evidence="1" id="KW-0479">Metal-binding</keyword>
<evidence type="ECO:0000256" key="1">
    <source>
        <dbReference type="ARBA" id="ARBA00022723"/>
    </source>
</evidence>
<dbReference type="GO" id="GO:0046872">
    <property type="term" value="F:metal ion binding"/>
    <property type="evidence" value="ECO:0007669"/>
    <property type="project" value="UniProtKB-KW"/>
</dbReference>
<protein>
    <recommendedName>
        <fullName evidence="6">Prolyl 4-hydroxylase alpha subunit domain-containing protein</fullName>
    </recommendedName>
</protein>
<dbReference type="RefSeq" id="XP_022484212.1">
    <property type="nucleotide sequence ID" value="XM_022635995.1"/>
</dbReference>
<comment type="caution">
    <text evidence="4">The sequence shown here is derived from an EMBL/GenBank/DDBJ whole genome shotgun (WGS) entry which is preliminary data.</text>
</comment>
<reference evidence="4 5" key="1">
    <citation type="journal article" date="2016" name="Sci. Rep.">
        <title>Penicillium arizonense, a new, genome sequenced fungal species, reveals a high chemical diversity in secreted metabolites.</title>
        <authorList>
            <person name="Grijseels S."/>
            <person name="Nielsen J.C."/>
            <person name="Randelovic M."/>
            <person name="Nielsen J."/>
            <person name="Nielsen K.F."/>
            <person name="Workman M."/>
            <person name="Frisvad J.C."/>
        </authorList>
    </citation>
    <scope>NUCLEOTIDE SEQUENCE [LARGE SCALE GENOMIC DNA]</scope>
    <source>
        <strain evidence="4 5">CBS 141311</strain>
    </source>
</reference>
<dbReference type="Proteomes" id="UP000177622">
    <property type="component" value="Unassembled WGS sequence"/>
</dbReference>
<feature type="region of interest" description="Disordered" evidence="3">
    <location>
        <begin position="233"/>
        <end position="256"/>
    </location>
</feature>
<evidence type="ECO:0000256" key="3">
    <source>
        <dbReference type="SAM" id="MobiDB-lite"/>
    </source>
</evidence>
<evidence type="ECO:0000313" key="5">
    <source>
        <dbReference type="Proteomes" id="UP000177622"/>
    </source>
</evidence>
<proteinExistence type="predicted"/>
<keyword evidence="5" id="KW-1185">Reference proteome</keyword>
<dbReference type="PANTHER" id="PTHR10869:SF241">
    <property type="entry name" value="FE2OG DIOXYGENASE DOMAIN-CONTAINING PROTEIN"/>
    <property type="match status" value="1"/>
</dbReference>
<evidence type="ECO:0000313" key="4">
    <source>
        <dbReference type="EMBL" id="OGE48757.1"/>
    </source>
</evidence>
<dbReference type="STRING" id="1835702.A0A1F5L6R4"/>
<dbReference type="GO" id="GO:0004656">
    <property type="term" value="F:procollagen-proline 4-dioxygenase activity"/>
    <property type="evidence" value="ECO:0007669"/>
    <property type="project" value="TreeGrafter"/>
</dbReference>
<evidence type="ECO:0000256" key="2">
    <source>
        <dbReference type="ARBA" id="ARBA00023004"/>
    </source>
</evidence>
<dbReference type="EMBL" id="LXJU01000026">
    <property type="protein sequence ID" value="OGE48757.1"/>
    <property type="molecule type" value="Genomic_DNA"/>
</dbReference>
<evidence type="ECO:0008006" key="6">
    <source>
        <dbReference type="Google" id="ProtNLM"/>
    </source>
</evidence>
<gene>
    <name evidence="4" type="ORF">PENARI_c026G09806</name>
</gene>
<name>A0A1F5L6R4_PENAI</name>
<keyword evidence="2" id="KW-0408">Iron</keyword>
<dbReference type="Gene3D" id="2.60.120.620">
    <property type="entry name" value="q2cbj1_9rhob like domain"/>
    <property type="match status" value="1"/>
</dbReference>
<dbReference type="PANTHER" id="PTHR10869">
    <property type="entry name" value="PROLYL 4-HYDROXYLASE ALPHA SUBUNIT"/>
    <property type="match status" value="1"/>
</dbReference>
<organism evidence="4 5">
    <name type="scientific">Penicillium arizonense</name>
    <dbReference type="NCBI Taxonomy" id="1835702"/>
    <lineage>
        <taxon>Eukaryota</taxon>
        <taxon>Fungi</taxon>
        <taxon>Dikarya</taxon>
        <taxon>Ascomycota</taxon>
        <taxon>Pezizomycotina</taxon>
        <taxon>Eurotiomycetes</taxon>
        <taxon>Eurotiomycetidae</taxon>
        <taxon>Eurotiales</taxon>
        <taxon>Aspergillaceae</taxon>
        <taxon>Penicillium</taxon>
    </lineage>
</organism>
<dbReference type="GO" id="GO:0005783">
    <property type="term" value="C:endoplasmic reticulum"/>
    <property type="evidence" value="ECO:0007669"/>
    <property type="project" value="TreeGrafter"/>
</dbReference>
<dbReference type="AlphaFoldDB" id="A0A1F5L6R4"/>